<dbReference type="OMA" id="HASRNHA"/>
<dbReference type="EMBL" id="NKQK01000020">
    <property type="protein sequence ID" value="PSS01748.1"/>
    <property type="molecule type" value="Genomic_DNA"/>
</dbReference>
<dbReference type="OrthoDB" id="1620396at2759"/>
<dbReference type="PANTHER" id="PTHR31871:SF1">
    <property type="entry name" value="HISTIDINE-TRNA LIGASE"/>
    <property type="match status" value="1"/>
</dbReference>
<gene>
    <name evidence="1" type="ORF">CEY00_Acc23104</name>
</gene>
<protein>
    <submittedName>
        <fullName evidence="1">Yop proteins translocation protein like</fullName>
    </submittedName>
</protein>
<reference evidence="1 2" key="1">
    <citation type="submission" date="2017-07" db="EMBL/GenBank/DDBJ databases">
        <title>An improved, manually edited Actinidia chinensis var. chinensis (kiwifruit) genome highlights the challenges associated with draft genomes and gene prediction in plants.</title>
        <authorList>
            <person name="Pilkington S."/>
            <person name="Crowhurst R."/>
            <person name="Hilario E."/>
            <person name="Nardozza S."/>
            <person name="Fraser L."/>
            <person name="Peng Y."/>
            <person name="Gunaseelan K."/>
            <person name="Simpson R."/>
            <person name="Tahir J."/>
            <person name="Deroles S."/>
            <person name="Templeton K."/>
            <person name="Luo Z."/>
            <person name="Davy M."/>
            <person name="Cheng C."/>
            <person name="Mcneilage M."/>
            <person name="Scaglione D."/>
            <person name="Liu Y."/>
            <person name="Zhang Q."/>
            <person name="Datson P."/>
            <person name="De Silva N."/>
            <person name="Gardiner S."/>
            <person name="Bassett H."/>
            <person name="Chagne D."/>
            <person name="Mccallum J."/>
            <person name="Dzierzon H."/>
            <person name="Deng C."/>
            <person name="Wang Y.-Y."/>
            <person name="Barron N."/>
            <person name="Manako K."/>
            <person name="Bowen J."/>
            <person name="Foster T."/>
            <person name="Erridge Z."/>
            <person name="Tiffin H."/>
            <person name="Waite C."/>
            <person name="Davies K."/>
            <person name="Grierson E."/>
            <person name="Laing W."/>
            <person name="Kirk R."/>
            <person name="Chen X."/>
            <person name="Wood M."/>
            <person name="Montefiori M."/>
            <person name="Brummell D."/>
            <person name="Schwinn K."/>
            <person name="Catanach A."/>
            <person name="Fullerton C."/>
            <person name="Li D."/>
            <person name="Meiyalaghan S."/>
            <person name="Nieuwenhuizen N."/>
            <person name="Read N."/>
            <person name="Prakash R."/>
            <person name="Hunter D."/>
            <person name="Zhang H."/>
            <person name="Mckenzie M."/>
            <person name="Knabel M."/>
            <person name="Harris A."/>
            <person name="Allan A."/>
            <person name="Chen A."/>
            <person name="Janssen B."/>
            <person name="Plunkett B."/>
            <person name="Dwamena C."/>
            <person name="Voogd C."/>
            <person name="Leif D."/>
            <person name="Lafferty D."/>
            <person name="Souleyre E."/>
            <person name="Varkonyi-Gasic E."/>
            <person name="Gambi F."/>
            <person name="Hanley J."/>
            <person name="Yao J.-L."/>
            <person name="Cheung J."/>
            <person name="David K."/>
            <person name="Warren B."/>
            <person name="Marsh K."/>
            <person name="Snowden K."/>
            <person name="Lin-Wang K."/>
            <person name="Brian L."/>
            <person name="Martinez-Sanchez M."/>
            <person name="Wang M."/>
            <person name="Ileperuma N."/>
            <person name="Macnee N."/>
            <person name="Campin R."/>
            <person name="Mcatee P."/>
            <person name="Drummond R."/>
            <person name="Espley R."/>
            <person name="Ireland H."/>
            <person name="Wu R."/>
            <person name="Atkinson R."/>
            <person name="Karunairetnam S."/>
            <person name="Bulley S."/>
            <person name="Chunkath S."/>
            <person name="Hanley Z."/>
            <person name="Storey R."/>
            <person name="Thrimawithana A."/>
            <person name="Thomson S."/>
            <person name="David C."/>
            <person name="Testolin R."/>
        </authorList>
    </citation>
    <scope>NUCLEOTIDE SEQUENCE [LARGE SCALE GENOMIC DNA]</scope>
    <source>
        <strain evidence="2">cv. Red5</strain>
        <tissue evidence="1">Young leaf</tissue>
    </source>
</reference>
<dbReference type="Proteomes" id="UP000241394">
    <property type="component" value="Chromosome LG20"/>
</dbReference>
<accession>A0A2R6Q4E5</accession>
<dbReference type="STRING" id="1590841.A0A2R6Q4E5"/>
<dbReference type="AlphaFoldDB" id="A0A2R6Q4E5"/>
<reference evidence="2" key="2">
    <citation type="journal article" date="2018" name="BMC Genomics">
        <title>A manually annotated Actinidia chinensis var. chinensis (kiwifruit) genome highlights the challenges associated with draft genomes and gene prediction in plants.</title>
        <authorList>
            <person name="Pilkington S.M."/>
            <person name="Crowhurst R."/>
            <person name="Hilario E."/>
            <person name="Nardozza S."/>
            <person name="Fraser L."/>
            <person name="Peng Y."/>
            <person name="Gunaseelan K."/>
            <person name="Simpson R."/>
            <person name="Tahir J."/>
            <person name="Deroles S.C."/>
            <person name="Templeton K."/>
            <person name="Luo Z."/>
            <person name="Davy M."/>
            <person name="Cheng C."/>
            <person name="McNeilage M."/>
            <person name="Scaglione D."/>
            <person name="Liu Y."/>
            <person name="Zhang Q."/>
            <person name="Datson P."/>
            <person name="De Silva N."/>
            <person name="Gardiner S.E."/>
            <person name="Bassett H."/>
            <person name="Chagne D."/>
            <person name="McCallum J."/>
            <person name="Dzierzon H."/>
            <person name="Deng C."/>
            <person name="Wang Y.Y."/>
            <person name="Barron L."/>
            <person name="Manako K."/>
            <person name="Bowen J."/>
            <person name="Foster T.M."/>
            <person name="Erridge Z.A."/>
            <person name="Tiffin H."/>
            <person name="Waite C.N."/>
            <person name="Davies K.M."/>
            <person name="Grierson E.P."/>
            <person name="Laing W.A."/>
            <person name="Kirk R."/>
            <person name="Chen X."/>
            <person name="Wood M."/>
            <person name="Montefiori M."/>
            <person name="Brummell D.A."/>
            <person name="Schwinn K.E."/>
            <person name="Catanach A."/>
            <person name="Fullerton C."/>
            <person name="Li D."/>
            <person name="Meiyalaghan S."/>
            <person name="Nieuwenhuizen N."/>
            <person name="Read N."/>
            <person name="Prakash R."/>
            <person name="Hunter D."/>
            <person name="Zhang H."/>
            <person name="McKenzie M."/>
            <person name="Knabel M."/>
            <person name="Harris A."/>
            <person name="Allan A.C."/>
            <person name="Gleave A."/>
            <person name="Chen A."/>
            <person name="Janssen B.J."/>
            <person name="Plunkett B."/>
            <person name="Ampomah-Dwamena C."/>
            <person name="Voogd C."/>
            <person name="Leif D."/>
            <person name="Lafferty D."/>
            <person name="Souleyre E.J.F."/>
            <person name="Varkonyi-Gasic E."/>
            <person name="Gambi F."/>
            <person name="Hanley J."/>
            <person name="Yao J.L."/>
            <person name="Cheung J."/>
            <person name="David K.M."/>
            <person name="Warren B."/>
            <person name="Marsh K."/>
            <person name="Snowden K.C."/>
            <person name="Lin-Wang K."/>
            <person name="Brian L."/>
            <person name="Martinez-Sanchez M."/>
            <person name="Wang M."/>
            <person name="Ileperuma N."/>
            <person name="Macnee N."/>
            <person name="Campin R."/>
            <person name="McAtee P."/>
            <person name="Drummond R.S.M."/>
            <person name="Espley R.V."/>
            <person name="Ireland H.S."/>
            <person name="Wu R."/>
            <person name="Atkinson R.G."/>
            <person name="Karunairetnam S."/>
            <person name="Bulley S."/>
            <person name="Chunkath S."/>
            <person name="Hanley Z."/>
            <person name="Storey R."/>
            <person name="Thrimawithana A.H."/>
            <person name="Thomson S."/>
            <person name="David C."/>
            <person name="Testolin R."/>
            <person name="Huang H."/>
            <person name="Hellens R.P."/>
            <person name="Schaffer R.J."/>
        </authorList>
    </citation>
    <scope>NUCLEOTIDE SEQUENCE [LARGE SCALE GENOMIC DNA]</scope>
    <source>
        <strain evidence="2">cv. Red5</strain>
    </source>
</reference>
<name>A0A2R6Q4E5_ACTCC</name>
<sequence length="292" mass="32038">MSSEEIRKVSCEEIQLVQNLIENCLQLYMSQKEVVNTLLVQAKIEPGFTELVWQKLEEEHREFFKAYHLRLIVKDQITQFNRLLETQVELMDHICPAGGASLPISNGSHIPLLHQNSGCYAPEHTGPAPKPENVHQPNLPSKYPNGGSSLHQSMQNTVDMSTHVRRVDVSPNMMLAQCSNVGMIQGMNGVTIKSEAGYAGTSPYMLGTDGSILEACPPIPDASLSSFSSVDSNSRPLNEAFLDSDTPFGYLGQISQNFVLSDLTAGFSNSSDILDYSRSPFLGAADMAFLDP</sequence>
<dbReference type="InterPro" id="IPR006476">
    <property type="entry name" value="CHP01589_pln"/>
</dbReference>
<comment type="caution">
    <text evidence="1">The sequence shown here is derived from an EMBL/GenBank/DDBJ whole genome shotgun (WGS) entry which is preliminary data.</text>
</comment>
<proteinExistence type="predicted"/>
<organism evidence="1 2">
    <name type="scientific">Actinidia chinensis var. chinensis</name>
    <name type="common">Chinese soft-hair kiwi</name>
    <dbReference type="NCBI Taxonomy" id="1590841"/>
    <lineage>
        <taxon>Eukaryota</taxon>
        <taxon>Viridiplantae</taxon>
        <taxon>Streptophyta</taxon>
        <taxon>Embryophyta</taxon>
        <taxon>Tracheophyta</taxon>
        <taxon>Spermatophyta</taxon>
        <taxon>Magnoliopsida</taxon>
        <taxon>eudicotyledons</taxon>
        <taxon>Gunneridae</taxon>
        <taxon>Pentapetalae</taxon>
        <taxon>asterids</taxon>
        <taxon>Ericales</taxon>
        <taxon>Actinidiaceae</taxon>
        <taxon>Actinidia</taxon>
    </lineage>
</organism>
<dbReference type="InParanoid" id="A0A2R6Q4E5"/>
<dbReference type="FunCoup" id="A0A2R6Q4E5">
    <property type="interactions" value="2480"/>
</dbReference>
<dbReference type="PANTHER" id="PTHR31871">
    <property type="entry name" value="OS02G0137100 PROTEIN"/>
    <property type="match status" value="1"/>
</dbReference>
<feature type="non-terminal residue" evidence="1">
    <location>
        <position position="292"/>
    </location>
</feature>
<evidence type="ECO:0000313" key="2">
    <source>
        <dbReference type="Proteomes" id="UP000241394"/>
    </source>
</evidence>
<dbReference type="Gramene" id="PSS01748">
    <property type="protein sequence ID" value="PSS01748"/>
    <property type="gene ID" value="CEY00_Acc23104"/>
</dbReference>
<dbReference type="NCBIfam" id="TIGR01589">
    <property type="entry name" value="A_thal_3526"/>
    <property type="match status" value="1"/>
</dbReference>
<keyword evidence="2" id="KW-1185">Reference proteome</keyword>
<evidence type="ECO:0000313" key="1">
    <source>
        <dbReference type="EMBL" id="PSS01748.1"/>
    </source>
</evidence>
<dbReference type="Pfam" id="PF09713">
    <property type="entry name" value="A_thal_3526"/>
    <property type="match status" value="1"/>
</dbReference>